<reference evidence="1" key="2">
    <citation type="journal article" date="2015" name="Data Brief">
        <title>Shoot transcriptome of the giant reed, Arundo donax.</title>
        <authorList>
            <person name="Barrero R.A."/>
            <person name="Guerrero F.D."/>
            <person name="Moolhuijzen P."/>
            <person name="Goolsby J.A."/>
            <person name="Tidwell J."/>
            <person name="Bellgard S.E."/>
            <person name="Bellgard M.I."/>
        </authorList>
    </citation>
    <scope>NUCLEOTIDE SEQUENCE</scope>
    <source>
        <tissue evidence="1">Shoot tissue taken approximately 20 cm above the soil surface</tissue>
    </source>
</reference>
<evidence type="ECO:0000313" key="1">
    <source>
        <dbReference type="EMBL" id="JAD94455.1"/>
    </source>
</evidence>
<proteinExistence type="predicted"/>
<name>A0A0A9E960_ARUDO</name>
<accession>A0A0A9E960</accession>
<protein>
    <submittedName>
        <fullName evidence="1">Uncharacterized protein</fullName>
    </submittedName>
</protein>
<dbReference type="AlphaFoldDB" id="A0A0A9E960"/>
<dbReference type="EMBL" id="GBRH01203440">
    <property type="protein sequence ID" value="JAD94455.1"/>
    <property type="molecule type" value="Transcribed_RNA"/>
</dbReference>
<organism evidence="1">
    <name type="scientific">Arundo donax</name>
    <name type="common">Giant reed</name>
    <name type="synonym">Donax arundinaceus</name>
    <dbReference type="NCBI Taxonomy" id="35708"/>
    <lineage>
        <taxon>Eukaryota</taxon>
        <taxon>Viridiplantae</taxon>
        <taxon>Streptophyta</taxon>
        <taxon>Embryophyta</taxon>
        <taxon>Tracheophyta</taxon>
        <taxon>Spermatophyta</taxon>
        <taxon>Magnoliopsida</taxon>
        <taxon>Liliopsida</taxon>
        <taxon>Poales</taxon>
        <taxon>Poaceae</taxon>
        <taxon>PACMAD clade</taxon>
        <taxon>Arundinoideae</taxon>
        <taxon>Arundineae</taxon>
        <taxon>Arundo</taxon>
    </lineage>
</organism>
<sequence length="98" mass="10890">MTDLDLDLPCHPPPPDLLAWLQPTVLLHGVFDLRRRGEGPGLGLQRRGATPVVRAQRRDAAVRGRLSPPPLPQVRSCHAPSSWRRRCCKDVMGMYCSG</sequence>
<reference evidence="1" key="1">
    <citation type="submission" date="2014-09" db="EMBL/GenBank/DDBJ databases">
        <authorList>
            <person name="Magalhaes I.L.F."/>
            <person name="Oliveira U."/>
            <person name="Santos F.R."/>
            <person name="Vidigal T.H.D.A."/>
            <person name="Brescovit A.D."/>
            <person name="Santos A.J."/>
        </authorList>
    </citation>
    <scope>NUCLEOTIDE SEQUENCE</scope>
    <source>
        <tissue evidence="1">Shoot tissue taken approximately 20 cm above the soil surface</tissue>
    </source>
</reference>